<gene>
    <name evidence="2" type="ORF">GCM10011387_18360</name>
</gene>
<feature type="domain" description="DUF5672" evidence="1">
    <location>
        <begin position="59"/>
        <end position="250"/>
    </location>
</feature>
<evidence type="ECO:0000259" key="1">
    <source>
        <dbReference type="Pfam" id="PF18922"/>
    </source>
</evidence>
<evidence type="ECO:0000313" key="3">
    <source>
        <dbReference type="Proteomes" id="UP000651668"/>
    </source>
</evidence>
<reference evidence="2" key="1">
    <citation type="journal article" date="2014" name="Int. J. Syst. Evol. Microbiol.">
        <title>Complete genome sequence of Corynebacterium casei LMG S-19264T (=DSM 44701T), isolated from a smear-ripened cheese.</title>
        <authorList>
            <consortium name="US DOE Joint Genome Institute (JGI-PGF)"/>
            <person name="Walter F."/>
            <person name="Albersmeier A."/>
            <person name="Kalinowski J."/>
            <person name="Ruckert C."/>
        </authorList>
    </citation>
    <scope>NUCLEOTIDE SEQUENCE</scope>
    <source>
        <strain evidence="2">CGMCC 1.15343</strain>
    </source>
</reference>
<sequence length="271" mass="32125">MMKRACVLIPIYKSQWSAYEAISFSQCTQVLSDYDIFLIMPEVLEAEVKAHPLVRAQQLGFKTFDNAFFRDIPAYNRLLKSLGFYKAFLDYEFMLIHQLDAFVFRDELQYWCDQNYDSIGAPLFEGHDTAGKNSAIIGQGNGGFCLRKVKSCYEVVTHYRYLNFKRAFDDANPPFYKRLYRYMKHDLLFNWSGYPFQPIINEDLFWAELVPKVFPDFKVPEPAKAIPFSFEVNPDVLLKLNRYELPFGCHAWWKYDLEFWRKHIEAYGYKL</sequence>
<dbReference type="RefSeq" id="WP_188626584.1">
    <property type="nucleotide sequence ID" value="NZ_BMIL01000005.1"/>
</dbReference>
<evidence type="ECO:0000313" key="2">
    <source>
        <dbReference type="EMBL" id="GGC65053.1"/>
    </source>
</evidence>
<protein>
    <recommendedName>
        <fullName evidence="1">DUF5672 domain-containing protein</fullName>
    </recommendedName>
</protein>
<dbReference type="AlphaFoldDB" id="A0A916U9Q9"/>
<comment type="caution">
    <text evidence="2">The sequence shown here is derived from an EMBL/GenBank/DDBJ whole genome shotgun (WGS) entry which is preliminary data.</text>
</comment>
<proteinExistence type="predicted"/>
<name>A0A916U9Q9_9SPHI</name>
<organism evidence="2 3">
    <name type="scientific">Pedobacter quisquiliarum</name>
    <dbReference type="NCBI Taxonomy" id="1834438"/>
    <lineage>
        <taxon>Bacteria</taxon>
        <taxon>Pseudomonadati</taxon>
        <taxon>Bacteroidota</taxon>
        <taxon>Sphingobacteriia</taxon>
        <taxon>Sphingobacteriales</taxon>
        <taxon>Sphingobacteriaceae</taxon>
        <taxon>Pedobacter</taxon>
    </lineage>
</organism>
<dbReference type="Pfam" id="PF18922">
    <property type="entry name" value="DUF5672"/>
    <property type="match status" value="1"/>
</dbReference>
<dbReference type="EMBL" id="BMIL01000005">
    <property type="protein sequence ID" value="GGC65053.1"/>
    <property type="molecule type" value="Genomic_DNA"/>
</dbReference>
<keyword evidence="3" id="KW-1185">Reference proteome</keyword>
<dbReference type="Proteomes" id="UP000651668">
    <property type="component" value="Unassembled WGS sequence"/>
</dbReference>
<reference evidence="2" key="2">
    <citation type="submission" date="2020-09" db="EMBL/GenBank/DDBJ databases">
        <authorList>
            <person name="Sun Q."/>
            <person name="Zhou Y."/>
        </authorList>
    </citation>
    <scope>NUCLEOTIDE SEQUENCE</scope>
    <source>
        <strain evidence="2">CGMCC 1.15343</strain>
    </source>
</reference>
<accession>A0A916U9Q9</accession>
<dbReference type="InterPro" id="IPR043729">
    <property type="entry name" value="DUF5672"/>
</dbReference>